<dbReference type="InterPro" id="IPR016032">
    <property type="entry name" value="Sig_transdc_resp-reg_C-effctor"/>
</dbReference>
<dbReference type="PROSITE" id="PS50110">
    <property type="entry name" value="RESPONSE_REGULATORY"/>
    <property type="match status" value="1"/>
</dbReference>
<evidence type="ECO:0000256" key="2">
    <source>
        <dbReference type="ARBA" id="ARBA00023012"/>
    </source>
</evidence>
<keyword evidence="9" id="KW-1185">Reference proteome</keyword>
<dbReference type="RefSeq" id="WP_090020738.1">
    <property type="nucleotide sequence ID" value="NZ_FNCE01000008.1"/>
</dbReference>
<sequence length="239" mass="25206">MATTPRTLLLVDPDAGRRSALAATLRLHEEFAVTEAGDLAEAEALAAGHPFDAVLLDAGDAAPADGVAVLRRGGLDAVIVALADVPAPETVEAALDAGALDCVDRAATGVPVLVARLRAHLRAHDRRSDAPVTVGPVQLRPWPRLLVNVETGRRVQLTEKEMGLLRILFRAGQTAVTRRDLLDAVWHAHPAVETHTVETHVYRLRQKLAAAADGRVRIETAGGGYRLAVDSAPVPASAA</sequence>
<evidence type="ECO:0000256" key="4">
    <source>
        <dbReference type="PROSITE-ProRule" id="PRU00169"/>
    </source>
</evidence>
<evidence type="ECO:0000313" key="8">
    <source>
        <dbReference type="EMBL" id="SDG30144.1"/>
    </source>
</evidence>
<evidence type="ECO:0000313" key="9">
    <source>
        <dbReference type="Proteomes" id="UP000199415"/>
    </source>
</evidence>
<dbReference type="GO" id="GO:0032993">
    <property type="term" value="C:protein-DNA complex"/>
    <property type="evidence" value="ECO:0007669"/>
    <property type="project" value="TreeGrafter"/>
</dbReference>
<dbReference type="SMART" id="SM00862">
    <property type="entry name" value="Trans_reg_C"/>
    <property type="match status" value="1"/>
</dbReference>
<dbReference type="Pfam" id="PF00486">
    <property type="entry name" value="Trans_reg_C"/>
    <property type="match status" value="1"/>
</dbReference>
<organism evidence="8 9">
    <name type="scientific">Limimonas halophila</name>
    <dbReference type="NCBI Taxonomy" id="1082479"/>
    <lineage>
        <taxon>Bacteria</taxon>
        <taxon>Pseudomonadati</taxon>
        <taxon>Pseudomonadota</taxon>
        <taxon>Alphaproteobacteria</taxon>
        <taxon>Rhodospirillales</taxon>
        <taxon>Rhodovibrionaceae</taxon>
        <taxon>Limimonas</taxon>
    </lineage>
</organism>
<feature type="domain" description="Response regulatory" evidence="6">
    <location>
        <begin position="7"/>
        <end position="120"/>
    </location>
</feature>
<dbReference type="SUPFAM" id="SSF46894">
    <property type="entry name" value="C-terminal effector domain of the bipartite response regulators"/>
    <property type="match status" value="1"/>
</dbReference>
<evidence type="ECO:0000259" key="7">
    <source>
        <dbReference type="PROSITE" id="PS51755"/>
    </source>
</evidence>
<dbReference type="PROSITE" id="PS51755">
    <property type="entry name" value="OMPR_PHOB"/>
    <property type="match status" value="1"/>
</dbReference>
<dbReference type="AlphaFoldDB" id="A0A1G7T551"/>
<dbReference type="CDD" id="cd00383">
    <property type="entry name" value="trans_reg_C"/>
    <property type="match status" value="1"/>
</dbReference>
<feature type="domain" description="OmpR/PhoB-type" evidence="7">
    <location>
        <begin position="129"/>
        <end position="229"/>
    </location>
</feature>
<dbReference type="InterPro" id="IPR011006">
    <property type="entry name" value="CheY-like_superfamily"/>
</dbReference>
<feature type="DNA-binding region" description="OmpR/PhoB-type" evidence="5">
    <location>
        <begin position="129"/>
        <end position="229"/>
    </location>
</feature>
<evidence type="ECO:0000256" key="1">
    <source>
        <dbReference type="ARBA" id="ARBA00022553"/>
    </source>
</evidence>
<dbReference type="InterPro" id="IPR001867">
    <property type="entry name" value="OmpR/PhoB-type_DNA-bd"/>
</dbReference>
<dbReference type="GO" id="GO:0005829">
    <property type="term" value="C:cytosol"/>
    <property type="evidence" value="ECO:0007669"/>
    <property type="project" value="TreeGrafter"/>
</dbReference>
<name>A0A1G7T551_9PROT</name>
<dbReference type="Gene3D" id="1.10.10.10">
    <property type="entry name" value="Winged helix-like DNA-binding domain superfamily/Winged helix DNA-binding domain"/>
    <property type="match status" value="1"/>
</dbReference>
<dbReference type="GO" id="GO:0000976">
    <property type="term" value="F:transcription cis-regulatory region binding"/>
    <property type="evidence" value="ECO:0007669"/>
    <property type="project" value="TreeGrafter"/>
</dbReference>
<dbReference type="Proteomes" id="UP000199415">
    <property type="component" value="Unassembled WGS sequence"/>
</dbReference>
<dbReference type="InterPro" id="IPR001789">
    <property type="entry name" value="Sig_transdc_resp-reg_receiver"/>
</dbReference>
<dbReference type="STRING" id="1082479.SAMN05216241_10886"/>
<proteinExistence type="predicted"/>
<evidence type="ECO:0000259" key="6">
    <source>
        <dbReference type="PROSITE" id="PS50110"/>
    </source>
</evidence>
<dbReference type="SUPFAM" id="SSF52172">
    <property type="entry name" value="CheY-like"/>
    <property type="match status" value="1"/>
</dbReference>
<dbReference type="PANTHER" id="PTHR48111">
    <property type="entry name" value="REGULATOR OF RPOS"/>
    <property type="match status" value="1"/>
</dbReference>
<dbReference type="InterPro" id="IPR039420">
    <property type="entry name" value="WalR-like"/>
</dbReference>
<keyword evidence="2" id="KW-0902">Two-component regulatory system</keyword>
<evidence type="ECO:0000256" key="3">
    <source>
        <dbReference type="ARBA" id="ARBA00023125"/>
    </source>
</evidence>
<dbReference type="PANTHER" id="PTHR48111:SF40">
    <property type="entry name" value="PHOSPHATE REGULON TRANSCRIPTIONAL REGULATORY PROTEIN PHOB"/>
    <property type="match status" value="1"/>
</dbReference>
<dbReference type="GO" id="GO:0000156">
    <property type="term" value="F:phosphorelay response regulator activity"/>
    <property type="evidence" value="ECO:0007669"/>
    <property type="project" value="TreeGrafter"/>
</dbReference>
<dbReference type="EMBL" id="FNCE01000008">
    <property type="protein sequence ID" value="SDG30144.1"/>
    <property type="molecule type" value="Genomic_DNA"/>
</dbReference>
<gene>
    <name evidence="8" type="ORF">SAMN05216241_10886</name>
</gene>
<keyword evidence="1 4" id="KW-0597">Phosphoprotein</keyword>
<keyword evidence="3 5" id="KW-0238">DNA-binding</keyword>
<reference evidence="8 9" key="1">
    <citation type="submission" date="2016-10" db="EMBL/GenBank/DDBJ databases">
        <authorList>
            <person name="de Groot N.N."/>
        </authorList>
    </citation>
    <scope>NUCLEOTIDE SEQUENCE [LARGE SCALE GENOMIC DNA]</scope>
    <source>
        <strain evidence="8 9">DSM 25584</strain>
    </source>
</reference>
<accession>A0A1G7T551</accession>
<feature type="modified residue" description="4-aspartylphosphate" evidence="4">
    <location>
        <position position="57"/>
    </location>
</feature>
<dbReference type="OrthoDB" id="9802426at2"/>
<evidence type="ECO:0000256" key="5">
    <source>
        <dbReference type="PROSITE-ProRule" id="PRU01091"/>
    </source>
</evidence>
<dbReference type="GO" id="GO:0006355">
    <property type="term" value="P:regulation of DNA-templated transcription"/>
    <property type="evidence" value="ECO:0007669"/>
    <property type="project" value="InterPro"/>
</dbReference>
<dbReference type="InterPro" id="IPR036388">
    <property type="entry name" value="WH-like_DNA-bd_sf"/>
</dbReference>
<dbReference type="Gene3D" id="3.40.50.2300">
    <property type="match status" value="1"/>
</dbReference>
<protein>
    <submittedName>
        <fullName evidence="8">DNA-binding response regulator, OmpR family, contains REC and winged-helix (WHTH) domain</fullName>
    </submittedName>
</protein>